<reference evidence="4 5" key="1">
    <citation type="submission" date="2018-09" db="EMBL/GenBank/DDBJ databases">
        <title>Paenibacillus aracenensis nov. sp. isolated from a cave in southern Spain.</title>
        <authorList>
            <person name="Jurado V."/>
            <person name="Gutierrez-Patricio S."/>
            <person name="Gonzalez-Pimentel J.L."/>
            <person name="Miller A.Z."/>
            <person name="Laiz L."/>
            <person name="Saiz-Jimenez C."/>
        </authorList>
    </citation>
    <scope>NUCLEOTIDE SEQUENCE [LARGE SCALE GENOMIC DNA]</scope>
    <source>
        <strain evidence="4 5">JCM 19203</strain>
    </source>
</reference>
<dbReference type="HAMAP" id="MF_00669">
    <property type="entry name" value="SspI"/>
    <property type="match status" value="1"/>
</dbReference>
<comment type="induction">
    <text evidence="2">Expressed only in the forespore compartment of sporulating cells.</text>
</comment>
<evidence type="ECO:0000256" key="1">
    <source>
        <dbReference type="ARBA" id="ARBA00022969"/>
    </source>
</evidence>
<dbReference type="Pfam" id="PF14098">
    <property type="entry name" value="SSPI"/>
    <property type="match status" value="1"/>
</dbReference>
<gene>
    <name evidence="2 4" type="primary">sspI</name>
    <name evidence="4" type="ORF">D3P09_07105</name>
</gene>
<dbReference type="Proteomes" id="UP000267798">
    <property type="component" value="Unassembled WGS sequence"/>
</dbReference>
<evidence type="ECO:0000313" key="5">
    <source>
        <dbReference type="Proteomes" id="UP000267798"/>
    </source>
</evidence>
<dbReference type="InterPro" id="IPR017525">
    <property type="entry name" value="SspI"/>
</dbReference>
<evidence type="ECO:0000256" key="3">
    <source>
        <dbReference type="SAM" id="MobiDB-lite"/>
    </source>
</evidence>
<keyword evidence="1 2" id="KW-0749">Sporulation</keyword>
<dbReference type="EMBL" id="QXQB01000001">
    <property type="protein sequence ID" value="RJX41706.1"/>
    <property type="molecule type" value="Genomic_DNA"/>
</dbReference>
<name>A0A3A6PPV8_9BACL</name>
<protein>
    <recommendedName>
        <fullName evidence="2">Small, acid-soluble spore protein I</fullName>
        <shortName evidence="2">SASP I</shortName>
    </recommendedName>
</protein>
<keyword evidence="5" id="KW-1185">Reference proteome</keyword>
<dbReference type="NCBIfam" id="TIGR03092">
    <property type="entry name" value="SASP_sspI"/>
    <property type="match status" value="1"/>
</dbReference>
<comment type="subcellular location">
    <subcellularLocation>
        <location evidence="2">Spore core</location>
    </subcellularLocation>
</comment>
<organism evidence="4 5">
    <name type="scientific">Paenibacillus pinisoli</name>
    <dbReference type="NCBI Taxonomy" id="1276110"/>
    <lineage>
        <taxon>Bacteria</taxon>
        <taxon>Bacillati</taxon>
        <taxon>Bacillota</taxon>
        <taxon>Bacilli</taxon>
        <taxon>Bacillales</taxon>
        <taxon>Paenibacillaceae</taxon>
        <taxon>Paenibacillus</taxon>
    </lineage>
</organism>
<proteinExistence type="evidence at transcript level"/>
<feature type="region of interest" description="Disordered" evidence="3">
    <location>
        <begin position="58"/>
        <end position="78"/>
    </location>
</feature>
<dbReference type="GO" id="GO:0030435">
    <property type="term" value="P:sporulation resulting in formation of a cellular spore"/>
    <property type="evidence" value="ECO:0007669"/>
    <property type="project" value="UniProtKB-KW"/>
</dbReference>
<dbReference type="RefSeq" id="WP_120108305.1">
    <property type="nucleotide sequence ID" value="NZ_QXQB01000001.1"/>
</dbReference>
<evidence type="ECO:0000313" key="4">
    <source>
        <dbReference type="EMBL" id="RJX41706.1"/>
    </source>
</evidence>
<dbReference type="AlphaFoldDB" id="A0A3A6PPV8"/>
<comment type="caution">
    <text evidence="4">The sequence shown here is derived from an EMBL/GenBank/DDBJ whole genome shotgun (WGS) entry which is preliminary data.</text>
</comment>
<sequence>MQIIDLRQAIVNRVHDNTKEELTEVIVDSVDHDEKALPGLGVLFEMIWKESSSAEQSQMIDSLHRHLHQSEGGNPSPS</sequence>
<dbReference type="OrthoDB" id="2453696at2"/>
<evidence type="ECO:0000256" key="2">
    <source>
        <dbReference type="HAMAP-Rule" id="MF_00669"/>
    </source>
</evidence>
<comment type="similarity">
    <text evidence="2">Belongs to the SspI family.</text>
</comment>
<accession>A0A3A6PPV8</accession>
<dbReference type="GO" id="GO:0030436">
    <property type="term" value="P:asexual sporulation"/>
    <property type="evidence" value="ECO:0007669"/>
    <property type="project" value="UniProtKB-UniRule"/>
</dbReference>